<feature type="domain" description="NAD(P)-binding" evidence="6">
    <location>
        <begin position="5"/>
        <end position="309"/>
    </location>
</feature>
<keyword evidence="8" id="KW-1185">Reference proteome</keyword>
<evidence type="ECO:0000313" key="8">
    <source>
        <dbReference type="Proteomes" id="UP001595904"/>
    </source>
</evidence>
<evidence type="ECO:0000259" key="6">
    <source>
        <dbReference type="Pfam" id="PF16363"/>
    </source>
</evidence>
<comment type="caution">
    <text evidence="5">Lacks conserved residue(s) required for the propagation of feature annotation.</text>
</comment>
<keyword evidence="4 5" id="KW-0456">Lyase</keyword>
<dbReference type="Proteomes" id="UP001595904">
    <property type="component" value="Unassembled WGS sequence"/>
</dbReference>
<dbReference type="InterPro" id="IPR006368">
    <property type="entry name" value="GDP_Man_deHydtase"/>
</dbReference>
<dbReference type="RefSeq" id="WP_380603564.1">
    <property type="nucleotide sequence ID" value="NZ_JBHSDU010000015.1"/>
</dbReference>
<proteinExistence type="inferred from homology"/>
<comment type="caution">
    <text evidence="7">The sequence shown here is derived from an EMBL/GenBank/DDBJ whole genome shotgun (WGS) entry which is preliminary data.</text>
</comment>
<dbReference type="HAMAP" id="MF_00955">
    <property type="entry name" value="GDP_Man_dehydratase"/>
    <property type="match status" value="1"/>
</dbReference>
<accession>A0ABV8T2F9</accession>
<organism evidence="7 8">
    <name type="scientific">Steroidobacter flavus</name>
    <dbReference type="NCBI Taxonomy" id="1842136"/>
    <lineage>
        <taxon>Bacteria</taxon>
        <taxon>Pseudomonadati</taxon>
        <taxon>Pseudomonadota</taxon>
        <taxon>Gammaproteobacteria</taxon>
        <taxon>Steroidobacterales</taxon>
        <taxon>Steroidobacteraceae</taxon>
        <taxon>Steroidobacter</taxon>
    </lineage>
</organism>
<dbReference type="PANTHER" id="PTHR43715">
    <property type="entry name" value="GDP-MANNOSE 4,6-DEHYDRATASE"/>
    <property type="match status" value="1"/>
</dbReference>
<evidence type="ECO:0000256" key="2">
    <source>
        <dbReference type="ARBA" id="ARBA00009263"/>
    </source>
</evidence>
<keyword evidence="5" id="KW-0521">NADP</keyword>
<evidence type="ECO:0000256" key="4">
    <source>
        <dbReference type="ARBA" id="ARBA00023239"/>
    </source>
</evidence>
<name>A0ABV8T2F9_9GAMM</name>
<evidence type="ECO:0000256" key="5">
    <source>
        <dbReference type="HAMAP-Rule" id="MF_00955"/>
    </source>
</evidence>
<dbReference type="InterPro" id="IPR036291">
    <property type="entry name" value="NAD(P)-bd_dom_sf"/>
</dbReference>
<dbReference type="SUPFAM" id="SSF51735">
    <property type="entry name" value="NAD(P)-binding Rossmann-fold domains"/>
    <property type="match status" value="1"/>
</dbReference>
<dbReference type="Gene3D" id="3.40.50.720">
    <property type="entry name" value="NAD(P)-binding Rossmann-like Domain"/>
    <property type="match status" value="1"/>
</dbReference>
<gene>
    <name evidence="5" type="primary">gmd</name>
    <name evidence="7" type="ORF">ACFPN2_29935</name>
</gene>
<dbReference type="Pfam" id="PF16363">
    <property type="entry name" value="GDP_Man_Dehyd"/>
    <property type="match status" value="1"/>
</dbReference>
<comment type="similarity">
    <text evidence="2 5">Belongs to the NAD(P)-dependent epimerase/dehydratase family. GDP-mannose 4,6-dehydratase subfamily.</text>
</comment>
<dbReference type="Gene3D" id="3.90.25.10">
    <property type="entry name" value="UDP-galactose 4-epimerase, domain 1"/>
    <property type="match status" value="1"/>
</dbReference>
<dbReference type="PANTHER" id="PTHR43715:SF1">
    <property type="entry name" value="GDP-MANNOSE 4,6 DEHYDRATASE"/>
    <property type="match status" value="1"/>
</dbReference>
<reference evidence="8" key="1">
    <citation type="journal article" date="2019" name="Int. J. Syst. Evol. Microbiol.">
        <title>The Global Catalogue of Microorganisms (GCM) 10K type strain sequencing project: providing services to taxonomists for standard genome sequencing and annotation.</title>
        <authorList>
            <consortium name="The Broad Institute Genomics Platform"/>
            <consortium name="The Broad Institute Genome Sequencing Center for Infectious Disease"/>
            <person name="Wu L."/>
            <person name="Ma J."/>
        </authorList>
    </citation>
    <scope>NUCLEOTIDE SEQUENCE [LARGE SCALE GENOMIC DNA]</scope>
    <source>
        <strain evidence="8">CGMCC 1.10759</strain>
    </source>
</reference>
<comment type="catalytic activity">
    <reaction evidence="5">
        <text>GDP-alpha-D-mannose = GDP-4-dehydro-alpha-D-rhamnose + H2O</text>
        <dbReference type="Rhea" id="RHEA:23820"/>
        <dbReference type="ChEBI" id="CHEBI:15377"/>
        <dbReference type="ChEBI" id="CHEBI:57527"/>
        <dbReference type="ChEBI" id="CHEBI:57964"/>
        <dbReference type="EC" id="4.2.1.47"/>
    </reaction>
</comment>
<dbReference type="EC" id="4.2.1.47" evidence="3 5"/>
<comment type="cofactor">
    <cofactor evidence="1 5">
        <name>NADP(+)</name>
        <dbReference type="ChEBI" id="CHEBI:58349"/>
    </cofactor>
</comment>
<protein>
    <recommendedName>
        <fullName evidence="3 5">GDP-mannose 4,6-dehydratase</fullName>
        <ecNumber evidence="3 5">4.2.1.47</ecNumber>
    </recommendedName>
    <alternativeName>
        <fullName evidence="5">GDP-D-mannose dehydratase</fullName>
    </alternativeName>
</protein>
<evidence type="ECO:0000256" key="1">
    <source>
        <dbReference type="ARBA" id="ARBA00001937"/>
    </source>
</evidence>
<dbReference type="GO" id="GO:0008446">
    <property type="term" value="F:GDP-mannose 4,6-dehydratase activity"/>
    <property type="evidence" value="ECO:0007669"/>
    <property type="project" value="UniProtKB-EC"/>
</dbReference>
<evidence type="ECO:0000256" key="3">
    <source>
        <dbReference type="ARBA" id="ARBA00011989"/>
    </source>
</evidence>
<dbReference type="EMBL" id="JBHSDU010000015">
    <property type="protein sequence ID" value="MFC4313338.1"/>
    <property type="molecule type" value="Genomic_DNA"/>
</dbReference>
<sequence>MRRALITGVNGQDGSYLAELLLDRGYRVIGLVREDAGERLDRIQHIRSQLEIVPGSLLDDALLRRLLEHHQPDEVYNFAARASSSQLLTDPTLTAEYNGLAVVRMLEAIRTVNPKIRFCQASSSEMFGTVAESPQNELTPFRPRNPYGVAKLFAHGMVGTYRENFGVFGCSAILFNHESPRRGPEFVTRKISMSVARIRAGLTRSLSLGALDVTRDWGFAGDYVRAMWQMLQAEVADDYVVATGVSHSVREFCDLAFDRVGLDYRAYVQTDPLVRRAPESIPFLGDATKARRVLGWQPSMSFEQLVTMMVDADIVAQQVA</sequence>
<evidence type="ECO:0000313" key="7">
    <source>
        <dbReference type="EMBL" id="MFC4313338.1"/>
    </source>
</evidence>
<dbReference type="CDD" id="cd05260">
    <property type="entry name" value="GDP_MD_SDR_e"/>
    <property type="match status" value="1"/>
</dbReference>
<dbReference type="InterPro" id="IPR016040">
    <property type="entry name" value="NAD(P)-bd_dom"/>
</dbReference>
<comment type="function">
    <text evidence="5">Catalyzes the conversion of GDP-D-mannose to GDP-4-dehydro-6-deoxy-D-mannose.</text>
</comment>